<evidence type="ECO:0000256" key="4">
    <source>
        <dbReference type="ARBA" id="ARBA00023136"/>
    </source>
</evidence>
<feature type="transmembrane region" description="Helical" evidence="5">
    <location>
        <begin position="706"/>
        <end position="728"/>
    </location>
</feature>
<evidence type="ECO:0000313" key="8">
    <source>
        <dbReference type="Proteomes" id="UP000001660"/>
    </source>
</evidence>
<dbReference type="Gene3D" id="1.10.3720.10">
    <property type="entry name" value="MetI-like"/>
    <property type="match status" value="1"/>
</dbReference>
<dbReference type="Pfam" id="PF00528">
    <property type="entry name" value="BPD_transp_1"/>
    <property type="match status" value="1"/>
</dbReference>
<protein>
    <submittedName>
        <fullName evidence="7">Putative Phosphate ABC transporter, permease protein with WD40-like region (Modular protein)</fullName>
    </submittedName>
</protein>
<keyword evidence="8" id="KW-1185">Reference proteome</keyword>
<keyword evidence="2 5" id="KW-0812">Transmembrane</keyword>
<keyword evidence="3 5" id="KW-1133">Transmembrane helix</keyword>
<dbReference type="InterPro" id="IPR036322">
    <property type="entry name" value="WD40_repeat_dom_sf"/>
</dbReference>
<evidence type="ECO:0000256" key="5">
    <source>
        <dbReference type="RuleBase" id="RU363032"/>
    </source>
</evidence>
<dbReference type="Gene3D" id="2.130.10.10">
    <property type="entry name" value="YVTN repeat-like/Quinoprotein amine dehydrogenase"/>
    <property type="match status" value="1"/>
</dbReference>
<feature type="transmembrane region" description="Helical" evidence="5">
    <location>
        <begin position="507"/>
        <end position="534"/>
    </location>
</feature>
<sequence>MITERFQLMLKPVHLRTWFDRLARAVITVGGLATIISILGIFFFLFREVTPLFTAPSAKLTQRLSVPALLVDEGPAQVAVDEHREIAQVFTSGAIQFFDLASGQPIPLETPAQVKARQITAMASGGGNAPRLAVGTADGEVLFLKVGTTTEFTDQGERRKRPHIRAGQPIPLTKSPIVRLAYRANDQGSLLALLSKGGRLLVARIAADDVAGHHPIITELPQPRGEVTALALDALLENLYVGTADGQVVHVGLSETEPPEMRAAYTVAASSTAVTTLGFLSGDRSLVVMSGDGAVSTWGLVRRADAPSGWTLTQIHTLRAHNAPVTAFAPSQRVKGFVTGDRKGNLFLHHATSSQTLLRLANSEFPIRAVAFAPKGDGLIALDGAGQLSLYQVQNAYPEVTLETLFGKVWYEGYDQPAHVWQSSSGSDDVEPKLGLLPLAFGTLKGTMYALFLAVPIAILAAMCTSQFMHQDLRAKIKPIIEVMAALPTVVLGFLAGLWLAPLLERMLPAVAGMALVLPLLVVLASFGWYLCPLSVKRHLPQGQEALLLIPLLGLGIAGCLWANSFIEGWWFDGNVKAWLSSRLGIQYDQRNALIVGIVMGFAIVPVIYSIAEEALSNVPKIQIAGSLALGATRWQTVLHLVLLSASPGIFSAVMIGFGRAIGDTMIVLMATGNTPILDWNWANGFRTLSANIAVEIPEAPHGGSLYRVLFLAALLLFIVTFVINSLAELIRQRLRDKYSHG</sequence>
<dbReference type="InterPro" id="IPR035906">
    <property type="entry name" value="MetI-like_sf"/>
</dbReference>
<dbReference type="SUPFAM" id="SSF161098">
    <property type="entry name" value="MetI-like"/>
    <property type="match status" value="1"/>
</dbReference>
<comment type="similarity">
    <text evidence="5">Belongs to the binding-protein-dependent transport system permease family.</text>
</comment>
<dbReference type="OrthoDB" id="9785113at2"/>
<dbReference type="GO" id="GO:0005886">
    <property type="term" value="C:plasma membrane"/>
    <property type="evidence" value="ECO:0007669"/>
    <property type="project" value="UniProtKB-SubCell"/>
</dbReference>
<feature type="transmembrane region" description="Helical" evidence="5">
    <location>
        <begin position="546"/>
        <end position="572"/>
    </location>
</feature>
<feature type="transmembrane region" description="Helical" evidence="5">
    <location>
        <begin position="21"/>
        <end position="46"/>
    </location>
</feature>
<dbReference type="AlphaFoldDB" id="D8PFU2"/>
<dbReference type="SMART" id="SM00320">
    <property type="entry name" value="WD40"/>
    <property type="match status" value="4"/>
</dbReference>
<dbReference type="HOGENOM" id="CLU_013803_0_0_0"/>
<evidence type="ECO:0000256" key="2">
    <source>
        <dbReference type="ARBA" id="ARBA00022692"/>
    </source>
</evidence>
<dbReference type="InterPro" id="IPR015943">
    <property type="entry name" value="WD40/YVTN_repeat-like_dom_sf"/>
</dbReference>
<feature type="transmembrane region" description="Helical" evidence="5">
    <location>
        <begin position="638"/>
        <end position="662"/>
    </location>
</feature>
<dbReference type="STRING" id="330214.NIDE2419"/>
<keyword evidence="4 5" id="KW-0472">Membrane</keyword>
<dbReference type="GO" id="GO:0055085">
    <property type="term" value="P:transmembrane transport"/>
    <property type="evidence" value="ECO:0007669"/>
    <property type="project" value="InterPro"/>
</dbReference>
<feature type="transmembrane region" description="Helical" evidence="5">
    <location>
        <begin position="592"/>
        <end position="612"/>
    </location>
</feature>
<dbReference type="Proteomes" id="UP000001660">
    <property type="component" value="Chromosome"/>
</dbReference>
<dbReference type="KEGG" id="nde:NIDE2419"/>
<dbReference type="InterPro" id="IPR001680">
    <property type="entry name" value="WD40_rpt"/>
</dbReference>
<accession>D8PFU2</accession>
<proteinExistence type="inferred from homology"/>
<dbReference type="PROSITE" id="PS50928">
    <property type="entry name" value="ABC_TM1"/>
    <property type="match status" value="1"/>
</dbReference>
<gene>
    <name evidence="7" type="ORF">NIDE2419</name>
</gene>
<dbReference type="eggNOG" id="COG4590">
    <property type="taxonomic scope" value="Bacteria"/>
</dbReference>
<evidence type="ECO:0000256" key="3">
    <source>
        <dbReference type="ARBA" id="ARBA00022989"/>
    </source>
</evidence>
<keyword evidence="5" id="KW-0813">Transport</keyword>
<comment type="subcellular location">
    <subcellularLocation>
        <location evidence="1 5">Cell membrane</location>
        <topology evidence="1 5">Multi-pass membrane protein</topology>
    </subcellularLocation>
</comment>
<evidence type="ECO:0000313" key="7">
    <source>
        <dbReference type="EMBL" id="CBK42129.1"/>
    </source>
</evidence>
<dbReference type="PANTHER" id="PTHR42727">
    <property type="entry name" value="PHOSPHATE TRANSPORT SYSTEM PERMEASE PROTEIN"/>
    <property type="match status" value="1"/>
</dbReference>
<dbReference type="EMBL" id="FP929003">
    <property type="protein sequence ID" value="CBK42129.1"/>
    <property type="molecule type" value="Genomic_DNA"/>
</dbReference>
<feature type="transmembrane region" description="Helical" evidence="5">
    <location>
        <begin position="480"/>
        <end position="501"/>
    </location>
</feature>
<name>D8PFU2_9BACT</name>
<dbReference type="CDD" id="cd06261">
    <property type="entry name" value="TM_PBP2"/>
    <property type="match status" value="1"/>
</dbReference>
<dbReference type="SUPFAM" id="SSF50978">
    <property type="entry name" value="WD40 repeat-like"/>
    <property type="match status" value="1"/>
</dbReference>
<feature type="domain" description="ABC transmembrane type-1" evidence="6">
    <location>
        <begin position="440"/>
        <end position="728"/>
    </location>
</feature>
<feature type="transmembrane region" description="Helical" evidence="5">
    <location>
        <begin position="448"/>
        <end position="468"/>
    </location>
</feature>
<evidence type="ECO:0000259" key="6">
    <source>
        <dbReference type="PROSITE" id="PS50928"/>
    </source>
</evidence>
<dbReference type="InterPro" id="IPR000515">
    <property type="entry name" value="MetI-like"/>
</dbReference>
<evidence type="ECO:0000256" key="1">
    <source>
        <dbReference type="ARBA" id="ARBA00004651"/>
    </source>
</evidence>
<dbReference type="PANTHER" id="PTHR42727:SF1">
    <property type="entry name" value="PHOSPHATE TRANSPORT SYSTEM PERMEASE"/>
    <property type="match status" value="1"/>
</dbReference>
<reference evidence="7 8" key="1">
    <citation type="journal article" date="2010" name="Proc. Natl. Acad. Sci. U.S.A.">
        <title>A Nitrospira metagenome illuminates the physiology and evolution of globally important nitrite-oxidizing bacteria.</title>
        <authorList>
            <person name="Lucker S."/>
            <person name="Wagner M."/>
            <person name="Maixner F."/>
            <person name="Pelletier E."/>
            <person name="Koch H."/>
            <person name="Vacherie B."/>
            <person name="Rattei T."/>
            <person name="Sinninghe Damste J."/>
            <person name="Spieck E."/>
            <person name="Le Paslier D."/>
            <person name="Daims H."/>
        </authorList>
    </citation>
    <scope>NUCLEOTIDE SEQUENCE [LARGE SCALE GENOMIC DNA]</scope>
</reference>
<organism evidence="7 8">
    <name type="scientific">Nitrospira defluvii</name>
    <dbReference type="NCBI Taxonomy" id="330214"/>
    <lineage>
        <taxon>Bacteria</taxon>
        <taxon>Pseudomonadati</taxon>
        <taxon>Nitrospirota</taxon>
        <taxon>Nitrospiria</taxon>
        <taxon>Nitrospirales</taxon>
        <taxon>Nitrospiraceae</taxon>
        <taxon>Nitrospira</taxon>
    </lineage>
</organism>